<dbReference type="PANTHER" id="PTHR46130">
    <property type="entry name" value="LAMGL DOMAIN-CONTAINING PROTEIN"/>
    <property type="match status" value="1"/>
</dbReference>
<feature type="signal peptide" evidence="2">
    <location>
        <begin position="1"/>
        <end position="20"/>
    </location>
</feature>
<feature type="non-terminal residue" evidence="3">
    <location>
        <position position="1"/>
    </location>
</feature>
<organism evidence="3 4">
    <name type="scientific">Xenopus laevis</name>
    <name type="common">African clawed frog</name>
    <dbReference type="NCBI Taxonomy" id="8355"/>
    <lineage>
        <taxon>Eukaryota</taxon>
        <taxon>Metazoa</taxon>
        <taxon>Chordata</taxon>
        <taxon>Craniata</taxon>
        <taxon>Vertebrata</taxon>
        <taxon>Euteleostomi</taxon>
        <taxon>Amphibia</taxon>
        <taxon>Batrachia</taxon>
        <taxon>Anura</taxon>
        <taxon>Pipoidea</taxon>
        <taxon>Pipidae</taxon>
        <taxon>Xenopodinae</taxon>
        <taxon>Xenopus</taxon>
        <taxon>Xenopus</taxon>
    </lineage>
</organism>
<evidence type="ECO:0000256" key="2">
    <source>
        <dbReference type="SAM" id="SignalP"/>
    </source>
</evidence>
<accession>A0A974C2V5</accession>
<gene>
    <name evidence="3" type="ORF">XELAEV_180418972mg</name>
</gene>
<evidence type="ECO:0000256" key="1">
    <source>
        <dbReference type="SAM" id="MobiDB-lite"/>
    </source>
</evidence>
<evidence type="ECO:0000313" key="4">
    <source>
        <dbReference type="Proteomes" id="UP000694892"/>
    </source>
</evidence>
<proteinExistence type="predicted"/>
<feature type="chain" id="PRO_5038023158" evidence="2">
    <location>
        <begin position="21"/>
        <end position="132"/>
    </location>
</feature>
<feature type="non-terminal residue" evidence="3">
    <location>
        <position position="132"/>
    </location>
</feature>
<name>A0A974C2V5_XENLA</name>
<evidence type="ECO:0000313" key="3">
    <source>
        <dbReference type="EMBL" id="OCT65654.1"/>
    </source>
</evidence>
<sequence>MLLWTLLLPLGLLCAALASASQCGMDERSQRPRGNVRNPRSLCKFSEGSFATSLARGRRSLTSLEHLRIPQRRKQREAKETSNLPTPGKALYFTGQGDQLRLKSGNDLPRDTFTLQVWLRAEGGQKSPAVIA</sequence>
<feature type="region of interest" description="Disordered" evidence="1">
    <location>
        <begin position="65"/>
        <end position="90"/>
    </location>
</feature>
<protein>
    <submittedName>
        <fullName evidence="3">Uncharacterized protein</fullName>
    </submittedName>
</protein>
<dbReference type="GO" id="GO:0005615">
    <property type="term" value="C:extracellular space"/>
    <property type="evidence" value="ECO:0007669"/>
    <property type="project" value="TreeGrafter"/>
</dbReference>
<dbReference type="PANTHER" id="PTHR46130:SF2">
    <property type="entry name" value="PAPPALYSIN-1"/>
    <property type="match status" value="1"/>
</dbReference>
<dbReference type="GO" id="GO:0004222">
    <property type="term" value="F:metalloendopeptidase activity"/>
    <property type="evidence" value="ECO:0007669"/>
    <property type="project" value="TreeGrafter"/>
</dbReference>
<dbReference type="GO" id="GO:0007166">
    <property type="term" value="P:cell surface receptor signaling pathway"/>
    <property type="evidence" value="ECO:0007669"/>
    <property type="project" value="TreeGrafter"/>
</dbReference>
<dbReference type="Proteomes" id="UP000694892">
    <property type="component" value="Chromosome 8S"/>
</dbReference>
<dbReference type="AlphaFoldDB" id="A0A974C2V5"/>
<dbReference type="InterPro" id="IPR043543">
    <property type="entry name" value="PAPPA/PAPPA2"/>
</dbReference>
<keyword evidence="2" id="KW-0732">Signal</keyword>
<dbReference type="EMBL" id="CM004481">
    <property type="protein sequence ID" value="OCT65654.1"/>
    <property type="molecule type" value="Genomic_DNA"/>
</dbReference>
<dbReference type="GO" id="GO:0006508">
    <property type="term" value="P:proteolysis"/>
    <property type="evidence" value="ECO:0007669"/>
    <property type="project" value="TreeGrafter"/>
</dbReference>
<reference evidence="4" key="1">
    <citation type="journal article" date="2016" name="Nature">
        <title>Genome evolution in the allotetraploid frog Xenopus laevis.</title>
        <authorList>
            <person name="Session A.M."/>
            <person name="Uno Y."/>
            <person name="Kwon T."/>
            <person name="Chapman J.A."/>
            <person name="Toyoda A."/>
            <person name="Takahashi S."/>
            <person name="Fukui A."/>
            <person name="Hikosaka A."/>
            <person name="Suzuki A."/>
            <person name="Kondo M."/>
            <person name="van Heeringen S.J."/>
            <person name="Quigley I."/>
            <person name="Heinz S."/>
            <person name="Ogino H."/>
            <person name="Ochi H."/>
            <person name="Hellsten U."/>
            <person name="Lyons J.B."/>
            <person name="Simakov O."/>
            <person name="Putnam N."/>
            <person name="Stites J."/>
            <person name="Kuroki Y."/>
            <person name="Tanaka T."/>
            <person name="Michiue T."/>
            <person name="Watanabe M."/>
            <person name="Bogdanovic O."/>
            <person name="Lister R."/>
            <person name="Georgiou G."/>
            <person name="Paranjpe S.S."/>
            <person name="van Kruijsbergen I."/>
            <person name="Shu S."/>
            <person name="Carlson J."/>
            <person name="Kinoshita T."/>
            <person name="Ohta Y."/>
            <person name="Mawaribuchi S."/>
            <person name="Jenkins J."/>
            <person name="Grimwood J."/>
            <person name="Schmutz J."/>
            <person name="Mitros T."/>
            <person name="Mozaffari S.V."/>
            <person name="Suzuki Y."/>
            <person name="Haramoto Y."/>
            <person name="Yamamoto T.S."/>
            <person name="Takagi C."/>
            <person name="Heald R."/>
            <person name="Miller K."/>
            <person name="Haudenschild C."/>
            <person name="Kitzman J."/>
            <person name="Nakayama T."/>
            <person name="Izutsu Y."/>
            <person name="Robert J."/>
            <person name="Fortriede J."/>
            <person name="Burns K."/>
            <person name="Lotay V."/>
            <person name="Karimi K."/>
            <person name="Yasuoka Y."/>
            <person name="Dichmann D.S."/>
            <person name="Flajnik M.F."/>
            <person name="Houston D.W."/>
            <person name="Shendure J."/>
            <person name="DuPasquier L."/>
            <person name="Vize P.D."/>
            <person name="Zorn A.M."/>
            <person name="Ito M."/>
            <person name="Marcotte E.M."/>
            <person name="Wallingford J.B."/>
            <person name="Ito Y."/>
            <person name="Asashima M."/>
            <person name="Ueno N."/>
            <person name="Matsuda Y."/>
            <person name="Veenstra G.J."/>
            <person name="Fujiyama A."/>
            <person name="Harland R.M."/>
            <person name="Taira M."/>
            <person name="Rokhsar D.S."/>
        </authorList>
    </citation>
    <scope>NUCLEOTIDE SEQUENCE [LARGE SCALE GENOMIC DNA]</scope>
    <source>
        <strain evidence="4">J</strain>
    </source>
</reference>